<name>A0AC35GYB0_9BILA</name>
<dbReference type="WBParaSite" id="PS1159_v2.g985.t1">
    <property type="protein sequence ID" value="PS1159_v2.g985.t1"/>
    <property type="gene ID" value="PS1159_v2.g985"/>
</dbReference>
<evidence type="ECO:0000313" key="1">
    <source>
        <dbReference type="Proteomes" id="UP000887580"/>
    </source>
</evidence>
<dbReference type="Proteomes" id="UP000887580">
    <property type="component" value="Unplaced"/>
</dbReference>
<accession>A0AC35GYB0</accession>
<evidence type="ECO:0000313" key="2">
    <source>
        <dbReference type="WBParaSite" id="PS1159_v2.g985.t1"/>
    </source>
</evidence>
<reference evidence="2" key="1">
    <citation type="submission" date="2022-11" db="UniProtKB">
        <authorList>
            <consortium name="WormBaseParasite"/>
        </authorList>
    </citation>
    <scope>IDENTIFICATION</scope>
</reference>
<sequence>MGRDSKPRRSNGRGISKSEKRTRKSPSKKRDDEGKTNNADGLAAESVKARQIQSSKEFEG</sequence>
<organism evidence="1 2">
    <name type="scientific">Panagrolaimus sp. PS1159</name>
    <dbReference type="NCBI Taxonomy" id="55785"/>
    <lineage>
        <taxon>Eukaryota</taxon>
        <taxon>Metazoa</taxon>
        <taxon>Ecdysozoa</taxon>
        <taxon>Nematoda</taxon>
        <taxon>Chromadorea</taxon>
        <taxon>Rhabditida</taxon>
        <taxon>Tylenchina</taxon>
        <taxon>Panagrolaimomorpha</taxon>
        <taxon>Panagrolaimoidea</taxon>
        <taxon>Panagrolaimidae</taxon>
        <taxon>Panagrolaimus</taxon>
    </lineage>
</organism>
<proteinExistence type="predicted"/>
<protein>
    <submittedName>
        <fullName evidence="2">Uncharacterized protein</fullName>
    </submittedName>
</protein>